<evidence type="ECO:0000256" key="3">
    <source>
        <dbReference type="ARBA" id="ARBA00022692"/>
    </source>
</evidence>
<dbReference type="PANTHER" id="PTHR45679">
    <property type="entry name" value="ER DEGRADATION-ENHANCING ALPHA-MANNOSIDASE-LIKE PROTEIN 2"/>
    <property type="match status" value="1"/>
</dbReference>
<evidence type="ECO:0000256" key="8">
    <source>
        <dbReference type="ARBA" id="ARBA00023180"/>
    </source>
</evidence>
<accession>A7RNU8</accession>
<evidence type="ECO:0000256" key="1">
    <source>
        <dbReference type="ARBA" id="ARBA00004648"/>
    </source>
</evidence>
<dbReference type="AlphaFoldDB" id="A7RNU8"/>
<dbReference type="EMBL" id="DS469523">
    <property type="protein sequence ID" value="EDO46917.1"/>
    <property type="molecule type" value="Genomic_DNA"/>
</dbReference>
<dbReference type="Pfam" id="PF01532">
    <property type="entry name" value="Glyco_hydro_47"/>
    <property type="match status" value="1"/>
</dbReference>
<dbReference type="HOGENOM" id="CLU_003818_5_6_1"/>
<dbReference type="eggNOG" id="KOG2429">
    <property type="taxonomic scope" value="Eukaryota"/>
</dbReference>
<evidence type="ECO:0000256" key="9">
    <source>
        <dbReference type="ARBA" id="ARBA00060207"/>
    </source>
</evidence>
<evidence type="ECO:0000256" key="4">
    <source>
        <dbReference type="ARBA" id="ARBA00022824"/>
    </source>
</evidence>
<evidence type="ECO:0000256" key="5">
    <source>
        <dbReference type="ARBA" id="ARBA00022968"/>
    </source>
</evidence>
<feature type="active site" description="Proton donor" evidence="10">
    <location>
        <position position="338"/>
    </location>
</feature>
<evidence type="ECO:0000256" key="12">
    <source>
        <dbReference type="RuleBase" id="RU361193"/>
    </source>
</evidence>
<keyword evidence="12" id="KW-0326">Glycosidase</keyword>
<feature type="active site" evidence="10">
    <location>
        <position position="234"/>
    </location>
</feature>
<evidence type="ECO:0000256" key="2">
    <source>
        <dbReference type="ARBA" id="ARBA00007658"/>
    </source>
</evidence>
<evidence type="ECO:0000256" key="7">
    <source>
        <dbReference type="ARBA" id="ARBA00023136"/>
    </source>
</evidence>
<keyword evidence="4" id="KW-0256">Endoplasmic reticulum</keyword>
<dbReference type="Proteomes" id="UP000001593">
    <property type="component" value="Unassembled WGS sequence"/>
</dbReference>
<keyword evidence="14" id="KW-1185">Reference proteome</keyword>
<organism evidence="13 14">
    <name type="scientific">Nematostella vectensis</name>
    <name type="common">Starlet sea anemone</name>
    <dbReference type="NCBI Taxonomy" id="45351"/>
    <lineage>
        <taxon>Eukaryota</taxon>
        <taxon>Metazoa</taxon>
        <taxon>Cnidaria</taxon>
        <taxon>Anthozoa</taxon>
        <taxon>Hexacorallia</taxon>
        <taxon>Actiniaria</taxon>
        <taxon>Edwardsiidae</taxon>
        <taxon>Nematostella</taxon>
    </lineage>
</organism>
<dbReference type="Gene3D" id="1.50.10.10">
    <property type="match status" value="1"/>
</dbReference>
<dbReference type="GO" id="GO:1904380">
    <property type="term" value="P:endoplasmic reticulum mannose trimming"/>
    <property type="evidence" value="ECO:0007669"/>
    <property type="project" value="InterPro"/>
</dbReference>
<dbReference type="InterPro" id="IPR036026">
    <property type="entry name" value="Seven-hairpin_glycosidases"/>
</dbReference>
<dbReference type="GO" id="GO:0005789">
    <property type="term" value="C:endoplasmic reticulum membrane"/>
    <property type="evidence" value="ECO:0007669"/>
    <property type="project" value="UniProtKB-SubCell"/>
</dbReference>
<evidence type="ECO:0000313" key="13">
    <source>
        <dbReference type="EMBL" id="EDO46917.1"/>
    </source>
</evidence>
<dbReference type="PANTHER" id="PTHR45679:SF5">
    <property type="entry name" value="ER DEGRADATION-ENHANCING ALPHA-MANNOSIDASE-LIKE PROTEIN 1"/>
    <property type="match status" value="1"/>
</dbReference>
<dbReference type="InParanoid" id="A7RNU8"/>
<keyword evidence="7" id="KW-0472">Membrane</keyword>
<dbReference type="PRINTS" id="PR00747">
    <property type="entry name" value="GLYHDRLASE47"/>
</dbReference>
<dbReference type="InterPro" id="IPR044674">
    <property type="entry name" value="EDEM1/2/3"/>
</dbReference>
<dbReference type="GO" id="GO:0005509">
    <property type="term" value="F:calcium ion binding"/>
    <property type="evidence" value="ECO:0007669"/>
    <property type="project" value="InterPro"/>
</dbReference>
<keyword evidence="11" id="KW-0479">Metal-binding</keyword>
<keyword evidence="5" id="KW-0735">Signal-anchor</keyword>
<evidence type="ECO:0000256" key="10">
    <source>
        <dbReference type="PIRSR" id="PIRSR601382-1"/>
    </source>
</evidence>
<dbReference type="FunFam" id="1.50.10.10:FF:000016">
    <property type="entry name" value="alpha-1,2-Mannosidase"/>
    <property type="match status" value="1"/>
</dbReference>
<dbReference type="OMA" id="EEFWRMF"/>
<dbReference type="EC" id="3.2.1.-" evidence="12"/>
<comment type="cofactor">
    <cofactor evidence="11">
        <name>Ca(2+)</name>
        <dbReference type="ChEBI" id="CHEBI:29108"/>
    </cofactor>
</comment>
<keyword evidence="6" id="KW-1133">Transmembrane helix</keyword>
<evidence type="ECO:0000313" key="14">
    <source>
        <dbReference type="Proteomes" id="UP000001593"/>
    </source>
</evidence>
<dbReference type="InterPro" id="IPR001382">
    <property type="entry name" value="Glyco_hydro_47"/>
</dbReference>
<dbReference type="STRING" id="45351.A7RNU8"/>
<dbReference type="FunCoup" id="A7RNU8">
    <property type="interactions" value="424"/>
</dbReference>
<dbReference type="SUPFAM" id="SSF48225">
    <property type="entry name" value="Seven-hairpin glycosidases"/>
    <property type="match status" value="1"/>
</dbReference>
<proteinExistence type="inferred from homology"/>
<comment type="similarity">
    <text evidence="2 12">Belongs to the glycosyl hydrolase 47 family.</text>
</comment>
<keyword evidence="3" id="KW-0812">Transmembrane</keyword>
<evidence type="ECO:0000256" key="6">
    <source>
        <dbReference type="ARBA" id="ARBA00022989"/>
    </source>
</evidence>
<dbReference type="InterPro" id="IPR012341">
    <property type="entry name" value="6hp_glycosidase-like_sf"/>
</dbReference>
<dbReference type="GO" id="GO:0004571">
    <property type="term" value="F:mannosyl-oligosaccharide 1,2-alpha-mannosidase activity"/>
    <property type="evidence" value="ECO:0007669"/>
    <property type="project" value="InterPro"/>
</dbReference>
<feature type="active site" evidence="10">
    <location>
        <position position="357"/>
    </location>
</feature>
<gene>
    <name evidence="13" type="ORF">NEMVEDRAFT_v1g199864</name>
</gene>
<keyword evidence="12" id="KW-0378">Hydrolase</keyword>
<comment type="subcellular location">
    <subcellularLocation>
        <location evidence="1">Endoplasmic reticulum membrane</location>
        <topology evidence="1">Single-pass type II membrane protein</topology>
    </subcellularLocation>
</comment>
<feature type="binding site" evidence="11">
    <location>
        <position position="443"/>
    </location>
    <ligand>
        <name>Ca(2+)</name>
        <dbReference type="ChEBI" id="CHEBI:29108"/>
    </ligand>
</feature>
<keyword evidence="11" id="KW-0106">Calcium</keyword>
<dbReference type="GO" id="GO:0005975">
    <property type="term" value="P:carbohydrate metabolic process"/>
    <property type="evidence" value="ECO:0007669"/>
    <property type="project" value="InterPro"/>
</dbReference>
<feature type="active site" description="Proton donor" evidence="10">
    <location>
        <position position="89"/>
    </location>
</feature>
<name>A7RNU8_NEMVE</name>
<evidence type="ECO:0000256" key="11">
    <source>
        <dbReference type="PIRSR" id="PIRSR601382-2"/>
    </source>
</evidence>
<dbReference type="GO" id="GO:0044322">
    <property type="term" value="C:endoplasmic reticulum quality control compartment"/>
    <property type="evidence" value="ECO:0007669"/>
    <property type="project" value="GOC"/>
</dbReference>
<dbReference type="PhylomeDB" id="A7RNU8"/>
<keyword evidence="8" id="KW-0325">Glycoprotein</keyword>
<comment type="function">
    <text evidence="9">Extracts misfolded glycoproteins, but not glycoproteins undergoing productive folding, from the calnexin cycle. It is directly involved in endoplasmic reticulum-associated degradation (ERAD) and targets misfolded glycoproteins for degradation in an N-glycan-independent manner, probably by forming a complex with SEL1L. It has low mannosidase activity, catalyzing mannose trimming from Man8GlcNAc2 to Man7GlcNAc2.</text>
</comment>
<reference evidence="13 14" key="1">
    <citation type="journal article" date="2007" name="Science">
        <title>Sea anemone genome reveals ancestral eumetazoan gene repertoire and genomic organization.</title>
        <authorList>
            <person name="Putnam N.H."/>
            <person name="Srivastava M."/>
            <person name="Hellsten U."/>
            <person name="Dirks B."/>
            <person name="Chapman J."/>
            <person name="Salamov A."/>
            <person name="Terry A."/>
            <person name="Shapiro H."/>
            <person name="Lindquist E."/>
            <person name="Kapitonov V.V."/>
            <person name="Jurka J."/>
            <person name="Genikhovich G."/>
            <person name="Grigoriev I.V."/>
            <person name="Lucas S.M."/>
            <person name="Steele R.E."/>
            <person name="Finnerty J.R."/>
            <person name="Technau U."/>
            <person name="Martindale M.Q."/>
            <person name="Rokhsar D.S."/>
        </authorList>
    </citation>
    <scope>NUCLEOTIDE SEQUENCE [LARGE SCALE GENOMIC DNA]</scope>
    <source>
        <strain evidence="14">CH2 X CH6</strain>
    </source>
</reference>
<protein>
    <recommendedName>
        <fullName evidence="12">alpha-1,2-Mannosidase</fullName>
        <ecNumber evidence="12">3.2.1.-</ecNumber>
    </recommendedName>
</protein>
<sequence>MFYFGYESYMRYAFPHDELDPIHCTGRGPDRKNPTNININDVLGDYSLTLVEALGTLAVMGNSTEFKLAVQHVIDNVHFDRKSTVQVFEANIRVLGSLLSAHMIIKDPLQPFGDMSPDDYDDELLTLAHDLANRLVDAFNKSPTGIPYPRVNLTSGEALRDRSDTCLAGAGSLLLEFGVLSRLLGDPSFENLARKAVNMLWAQRSASTGLFGNVIDVRTKEWIGKMSGLGAGLDSFYEYLLKGYILFGEVEDLKRFNDIYKQLHLHLRKGRLKCLEGSGETPVYVNVNMNTAKIENAWVDSLHASFAAVQVLKGDISEAICTHALFYHIWRKYQALPERFNWHLKQPDVYFYPLRPELAESTYVLYQATHHPFYLHVGREMLRDLETHARAECGYATIHNVLDKSQEDRMESFFLSETCKYLYLLFDHENHVNQDASNYIFSTEGHLFRLDTRFRKRPWDLFYLQCESIDDYDRPLPLDVKYMLQLEREVGLYD</sequence>